<dbReference type="HOGENOM" id="CLU_131735_0_0_1"/>
<organism evidence="1 2">
    <name type="scientific">Amborella trichopoda</name>
    <dbReference type="NCBI Taxonomy" id="13333"/>
    <lineage>
        <taxon>Eukaryota</taxon>
        <taxon>Viridiplantae</taxon>
        <taxon>Streptophyta</taxon>
        <taxon>Embryophyta</taxon>
        <taxon>Tracheophyta</taxon>
        <taxon>Spermatophyta</taxon>
        <taxon>Magnoliopsida</taxon>
        <taxon>Amborellales</taxon>
        <taxon>Amborellaceae</taxon>
        <taxon>Amborella</taxon>
    </lineage>
</organism>
<keyword evidence="2" id="KW-1185">Reference proteome</keyword>
<dbReference type="AlphaFoldDB" id="U5DEL3"/>
<reference evidence="2" key="1">
    <citation type="journal article" date="2013" name="Science">
        <title>The Amborella genome and the evolution of flowering plants.</title>
        <authorList>
            <consortium name="Amborella Genome Project"/>
        </authorList>
    </citation>
    <scope>NUCLEOTIDE SEQUENCE [LARGE SCALE GENOMIC DNA]</scope>
</reference>
<proteinExistence type="predicted"/>
<evidence type="ECO:0000313" key="1">
    <source>
        <dbReference type="EMBL" id="ERN18848.1"/>
    </source>
</evidence>
<gene>
    <name evidence="1" type="ORF">AMTR_s00067p00132270</name>
</gene>
<evidence type="ECO:0000313" key="2">
    <source>
        <dbReference type="Proteomes" id="UP000017836"/>
    </source>
</evidence>
<sequence length="100" mass="11136">MVVDSDEEELTLPFGDQKLLAQIEGEQEDDSFFHPNIVLAISDDVDPLRVIPHLKASPLQLLEGPSTTADYISEVEVFKSDSVDVDTKELKVAAYHLIRV</sequence>
<protein>
    <submittedName>
        <fullName evidence="1">Uncharacterized protein</fullName>
    </submittedName>
</protein>
<dbReference type="Gramene" id="ERN18848">
    <property type="protein sequence ID" value="ERN18848"/>
    <property type="gene ID" value="AMTR_s00067p00132270"/>
</dbReference>
<name>U5DEL3_AMBTC</name>
<accession>U5DEL3</accession>
<dbReference type="EMBL" id="KI392078">
    <property type="protein sequence ID" value="ERN18848.1"/>
    <property type="molecule type" value="Genomic_DNA"/>
</dbReference>
<dbReference type="Proteomes" id="UP000017836">
    <property type="component" value="Unassembled WGS sequence"/>
</dbReference>